<feature type="transmembrane region" description="Helical" evidence="8">
    <location>
        <begin position="187"/>
        <end position="207"/>
    </location>
</feature>
<evidence type="ECO:0000313" key="11">
    <source>
        <dbReference type="Proteomes" id="UP000473699"/>
    </source>
</evidence>
<dbReference type="RefSeq" id="WP_154529712.1">
    <property type="nucleotide sequence ID" value="NZ_JAXDZJ010000224.1"/>
</dbReference>
<evidence type="ECO:0000256" key="6">
    <source>
        <dbReference type="ARBA" id="ARBA00022989"/>
    </source>
</evidence>
<dbReference type="SUPFAM" id="SSF161098">
    <property type="entry name" value="MetI-like"/>
    <property type="match status" value="1"/>
</dbReference>
<evidence type="ECO:0000256" key="7">
    <source>
        <dbReference type="ARBA" id="ARBA00023136"/>
    </source>
</evidence>
<sequence>MAKIFGLLAEPTLQTLYMVGLSSLFAILLGLPLGIALALTEKGGLCESRVAGKALDAFVNVFRSFPFIILMIILFPLSRLIVGTTIGTTAAIVPLSISAAPFVGRVVQSALKEVDRGVIEAAQAMGADVKTIVLKVMIPEALPSLAAGATLTVIAIVGSSAMAGAIGGGGLGDVAIRYGFHRFRSDVLIAAVVVIIAIVQGIQWLGNKIVRNLSRNR</sequence>
<dbReference type="InterPro" id="IPR000515">
    <property type="entry name" value="MetI-like"/>
</dbReference>
<dbReference type="InterPro" id="IPR051322">
    <property type="entry name" value="AA_ABC_Transporter_Permease"/>
</dbReference>
<dbReference type="PANTHER" id="PTHR30450">
    <property type="entry name" value="ABC TRANSPORTER PERMEASE"/>
    <property type="match status" value="1"/>
</dbReference>
<reference evidence="10 11" key="1">
    <citation type="submission" date="2019-08" db="EMBL/GenBank/DDBJ databases">
        <title>In-depth cultivation of the pig gut microbiome towards novel bacterial diversity and tailored functional studies.</title>
        <authorList>
            <person name="Wylensek D."/>
            <person name="Hitch T.C.A."/>
            <person name="Clavel T."/>
        </authorList>
    </citation>
    <scope>NUCLEOTIDE SEQUENCE [LARGE SCALE GENOMIC DNA]</scope>
    <source>
        <strain evidence="10 11">SM-530-WT-4B</strain>
    </source>
</reference>
<dbReference type="Gene3D" id="1.10.3720.10">
    <property type="entry name" value="MetI-like"/>
    <property type="match status" value="1"/>
</dbReference>
<dbReference type="GO" id="GO:0005886">
    <property type="term" value="C:plasma membrane"/>
    <property type="evidence" value="ECO:0007669"/>
    <property type="project" value="UniProtKB-SubCell"/>
</dbReference>
<proteinExistence type="inferred from homology"/>
<evidence type="ECO:0000256" key="4">
    <source>
        <dbReference type="ARBA" id="ARBA00022475"/>
    </source>
</evidence>
<evidence type="ECO:0000256" key="1">
    <source>
        <dbReference type="ARBA" id="ARBA00004651"/>
    </source>
</evidence>
<dbReference type="GO" id="GO:0048473">
    <property type="term" value="P:D-methionine transmembrane transport"/>
    <property type="evidence" value="ECO:0007669"/>
    <property type="project" value="TreeGrafter"/>
</dbReference>
<comment type="subcellular location">
    <subcellularLocation>
        <location evidence="1 8">Cell membrane</location>
        <topology evidence="1 8">Multi-pass membrane protein</topology>
    </subcellularLocation>
</comment>
<comment type="caution">
    <text evidence="10">The sequence shown here is derived from an EMBL/GenBank/DDBJ whole genome shotgun (WGS) entry which is preliminary data.</text>
</comment>
<dbReference type="AlphaFoldDB" id="A0A6L5YED9"/>
<evidence type="ECO:0000256" key="2">
    <source>
        <dbReference type="ARBA" id="ARBA00007069"/>
    </source>
</evidence>
<dbReference type="FunFam" id="1.10.3720.10:FF:000002">
    <property type="entry name" value="D-methionine ABC transporter permease MetI"/>
    <property type="match status" value="1"/>
</dbReference>
<keyword evidence="3 8" id="KW-0813">Transport</keyword>
<dbReference type="EMBL" id="VUNH01000015">
    <property type="protein sequence ID" value="MST56641.1"/>
    <property type="molecule type" value="Genomic_DNA"/>
</dbReference>
<evidence type="ECO:0000313" key="10">
    <source>
        <dbReference type="EMBL" id="MST56641.1"/>
    </source>
</evidence>
<accession>A0A6L5YED9</accession>
<evidence type="ECO:0000256" key="8">
    <source>
        <dbReference type="RuleBase" id="RU363032"/>
    </source>
</evidence>
<dbReference type="PROSITE" id="PS50928">
    <property type="entry name" value="ABC_TM1"/>
    <property type="match status" value="1"/>
</dbReference>
<comment type="similarity">
    <text evidence="2">Belongs to the binding-protein-dependent transport system permease family. CysTW subfamily.</text>
</comment>
<keyword evidence="6 8" id="KW-1133">Transmembrane helix</keyword>
<dbReference type="InterPro" id="IPR035906">
    <property type="entry name" value="MetI-like_sf"/>
</dbReference>
<feature type="transmembrane region" description="Helical" evidence="8">
    <location>
        <begin position="145"/>
        <end position="167"/>
    </location>
</feature>
<keyword evidence="4" id="KW-1003">Cell membrane</keyword>
<dbReference type="CDD" id="cd06261">
    <property type="entry name" value="TM_PBP2"/>
    <property type="match status" value="1"/>
</dbReference>
<feature type="transmembrane region" description="Helical" evidence="8">
    <location>
        <begin position="81"/>
        <end position="103"/>
    </location>
</feature>
<name>A0A6L5YED9_9BACT</name>
<protein>
    <submittedName>
        <fullName evidence="10">ABC transporter permease</fullName>
    </submittedName>
</protein>
<organism evidence="10 11">
    <name type="scientific">Pyramidobacter porci</name>
    <dbReference type="NCBI Taxonomy" id="2605789"/>
    <lineage>
        <taxon>Bacteria</taxon>
        <taxon>Thermotogati</taxon>
        <taxon>Synergistota</taxon>
        <taxon>Synergistia</taxon>
        <taxon>Synergistales</taxon>
        <taxon>Dethiosulfovibrionaceae</taxon>
        <taxon>Pyramidobacter</taxon>
    </lineage>
</organism>
<feature type="transmembrane region" description="Helical" evidence="8">
    <location>
        <begin position="57"/>
        <end position="75"/>
    </location>
</feature>
<evidence type="ECO:0000259" key="9">
    <source>
        <dbReference type="PROSITE" id="PS50928"/>
    </source>
</evidence>
<keyword evidence="7 8" id="KW-0472">Membrane</keyword>
<dbReference type="Proteomes" id="UP000473699">
    <property type="component" value="Unassembled WGS sequence"/>
</dbReference>
<feature type="domain" description="ABC transmembrane type-1" evidence="9">
    <location>
        <begin position="12"/>
        <end position="206"/>
    </location>
</feature>
<keyword evidence="11" id="KW-1185">Reference proteome</keyword>
<dbReference type="PANTHER" id="PTHR30450:SF1">
    <property type="entry name" value="D-METHIONINE TRANSPORT SYSTEM PERMEASE PROTEIN METI-RELATED"/>
    <property type="match status" value="1"/>
</dbReference>
<keyword evidence="5 8" id="KW-0812">Transmembrane</keyword>
<evidence type="ECO:0000256" key="3">
    <source>
        <dbReference type="ARBA" id="ARBA00022448"/>
    </source>
</evidence>
<feature type="transmembrane region" description="Helical" evidence="8">
    <location>
        <begin position="16"/>
        <end position="37"/>
    </location>
</feature>
<dbReference type="Pfam" id="PF00528">
    <property type="entry name" value="BPD_transp_1"/>
    <property type="match status" value="1"/>
</dbReference>
<gene>
    <name evidence="10" type="ORF">FYJ74_11475</name>
</gene>
<evidence type="ECO:0000256" key="5">
    <source>
        <dbReference type="ARBA" id="ARBA00022692"/>
    </source>
</evidence>